<dbReference type="Gene3D" id="3.40.50.2000">
    <property type="entry name" value="Glycogen Phosphorylase B"/>
    <property type="match status" value="1"/>
</dbReference>
<dbReference type="PANTHER" id="PTHR12526:SF630">
    <property type="entry name" value="GLYCOSYLTRANSFERASE"/>
    <property type="match status" value="1"/>
</dbReference>
<dbReference type="EMBL" id="JBGBYS010000002">
    <property type="protein sequence ID" value="MEY9257640.1"/>
    <property type="molecule type" value="Genomic_DNA"/>
</dbReference>
<dbReference type="Proteomes" id="UP001565435">
    <property type="component" value="Unassembled WGS sequence"/>
</dbReference>
<reference evidence="1 2" key="1">
    <citation type="submission" date="2024-07" db="EMBL/GenBank/DDBJ databases">
        <title>Mealworm larvae gut microbial communities from Newark, Delaware, USA.</title>
        <authorList>
            <person name="Blenner M."/>
        </authorList>
    </citation>
    <scope>NUCLEOTIDE SEQUENCE [LARGE SCALE GENOMIC DNA]</scope>
    <source>
        <strain evidence="1 2">UD i117</strain>
    </source>
</reference>
<gene>
    <name evidence="1" type="ORF">ABH903_000650</name>
</gene>
<dbReference type="CDD" id="cd03801">
    <property type="entry name" value="GT4_PimA-like"/>
    <property type="match status" value="1"/>
</dbReference>
<protein>
    <submittedName>
        <fullName evidence="1">Glycosyltransferase involved in cell wall biosynthesis</fullName>
    </submittedName>
</protein>
<accession>A0ABV4EGQ0</accession>
<sequence length="365" mass="40229">MIRVAHLLHTTGIGGVEAAADSLQRAAIFDYRVFAFEDHVPRAVRADVIGYGINSPRSVLTLLRRLRHWGPDLVVSSLWRSVVIGGVHRLFHPRTPWAVYVHNTRYLHVFDKLAHRLAYPFADQILCDSNAARDQLVPQRLWGRTVVVAPSSKLLELARSQVEARQPNPHRLVYFGRIVDFKRFDRSLRLLSALEDIAPGEYSLDLVSPPSDLLDLSLETAQGQGLRVTWWGPGTAEEIVERTAGSAFYLLLSENEGQSMAVHEALALGLVPIVTPVGAIAEYTEDGTNAVHVATDKHIDPTGVRELEDADYAEAARRIVSLSADRSRLTRMSQAAREVPCGDFIADFDAAVTGLASHSAVGPVR</sequence>
<name>A0ABV4EGQ0_BREEP</name>
<dbReference type="SUPFAM" id="SSF53756">
    <property type="entry name" value="UDP-Glycosyltransferase/glycogen phosphorylase"/>
    <property type="match status" value="1"/>
</dbReference>
<organism evidence="1 2">
    <name type="scientific">Brevibacterium epidermidis</name>
    <dbReference type="NCBI Taxonomy" id="1698"/>
    <lineage>
        <taxon>Bacteria</taxon>
        <taxon>Bacillati</taxon>
        <taxon>Actinomycetota</taxon>
        <taxon>Actinomycetes</taxon>
        <taxon>Micrococcales</taxon>
        <taxon>Brevibacteriaceae</taxon>
        <taxon>Brevibacterium</taxon>
    </lineage>
</organism>
<dbReference type="Pfam" id="PF13692">
    <property type="entry name" value="Glyco_trans_1_4"/>
    <property type="match status" value="1"/>
</dbReference>
<keyword evidence="2" id="KW-1185">Reference proteome</keyword>
<dbReference type="RefSeq" id="WP_370035024.1">
    <property type="nucleotide sequence ID" value="NZ_JBGBYS010000002.1"/>
</dbReference>
<dbReference type="PANTHER" id="PTHR12526">
    <property type="entry name" value="GLYCOSYLTRANSFERASE"/>
    <property type="match status" value="1"/>
</dbReference>
<proteinExistence type="predicted"/>
<comment type="caution">
    <text evidence="1">The sequence shown here is derived from an EMBL/GenBank/DDBJ whole genome shotgun (WGS) entry which is preliminary data.</text>
</comment>
<evidence type="ECO:0000313" key="1">
    <source>
        <dbReference type="EMBL" id="MEY9257640.1"/>
    </source>
</evidence>
<evidence type="ECO:0000313" key="2">
    <source>
        <dbReference type="Proteomes" id="UP001565435"/>
    </source>
</evidence>